<dbReference type="NCBIfam" id="NF002674">
    <property type="entry name" value="PRK02399.1-2"/>
    <property type="match status" value="1"/>
</dbReference>
<comment type="caution">
    <text evidence="3">The sequence shown here is derived from an EMBL/GenBank/DDBJ whole genome shotgun (WGS) entry which is preliminary data.</text>
</comment>
<dbReference type="Gene3D" id="3.40.50.12020">
    <property type="entry name" value="Uncharacterised protein family UPF0261, NN domain"/>
    <property type="match status" value="1"/>
</dbReference>
<dbReference type="InterPro" id="IPR056778">
    <property type="entry name" value="UPF0261_C"/>
</dbReference>
<dbReference type="PIRSF" id="PIRSF033271">
    <property type="entry name" value="UCP033271"/>
    <property type="match status" value="1"/>
</dbReference>
<evidence type="ECO:0000313" key="4">
    <source>
        <dbReference type="Proteomes" id="UP000321797"/>
    </source>
</evidence>
<gene>
    <name evidence="3" type="ORF">E6Q54_22380</name>
</gene>
<feature type="domain" description="UPF0261" evidence="2">
    <location>
        <begin position="192"/>
        <end position="407"/>
    </location>
</feature>
<dbReference type="Gene3D" id="3.40.50.12030">
    <property type="entry name" value="Uncharacterised protein family UPF0261, NC domain"/>
    <property type="match status" value="1"/>
</dbReference>
<dbReference type="InterPro" id="IPR051353">
    <property type="entry name" value="Tobamovirus_resist_UPF0261"/>
</dbReference>
<feature type="domain" description="UPF0261" evidence="1">
    <location>
        <begin position="3"/>
        <end position="174"/>
    </location>
</feature>
<protein>
    <submittedName>
        <fullName evidence="3">UPF0261 family protein</fullName>
    </submittedName>
</protein>
<evidence type="ECO:0000259" key="1">
    <source>
        <dbReference type="Pfam" id="PF06792"/>
    </source>
</evidence>
<dbReference type="RefSeq" id="WP_276763386.1">
    <property type="nucleotide sequence ID" value="NZ_SSGD01000168.1"/>
</dbReference>
<sequence>MRTVVVLGTLDTKGAEHRHLAATIRRLGAQPLLIDVGVGAPALDADVDNVAVAAAAGSTIAELVARGERGHAVDTMARGAAVVLAQLWGEGRLDAAVTLGGGGGTTLAGAAFAVLPVGVPTLIVSTVAAGDMRPHVHGRDVTFTYAVLDIAGLNPVTRRIVDNAAGAIVGMADIAAASRDPGTDASPTATERPMVAITSFGVTTPAVDAARRAVASNSLEPVVFHAVGAGGESSLEALTRAGAFAGVLDITTTELADDLVGGVMSAGPQRLTAAADTATPQVVSVGAIDIVNLGPLDRIAAHHRDRLLVAHNSQMTLMRTTADESAELGKRLAHKLNRARGPVALYLPLVGTSSLSVPGGPFHDPIADAALFGAIRTHLHENVRLVELDLDVNDPRFATAMVNELISYLPAITKETS</sequence>
<name>A0A5C7XJ17_9MYCO</name>
<evidence type="ECO:0000259" key="2">
    <source>
        <dbReference type="Pfam" id="PF23189"/>
    </source>
</evidence>
<dbReference type="InterPro" id="IPR044122">
    <property type="entry name" value="UPF0261_N"/>
</dbReference>
<reference evidence="3 4" key="1">
    <citation type="submission" date="2018-09" db="EMBL/GenBank/DDBJ databases">
        <title>Metagenome Assembled Genomes from an Advanced Water Purification Facility.</title>
        <authorList>
            <person name="Stamps B.W."/>
            <person name="Spear J.R."/>
        </authorList>
    </citation>
    <scope>NUCLEOTIDE SEQUENCE [LARGE SCALE GENOMIC DNA]</scope>
    <source>
        <strain evidence="3">Bin_29_2</strain>
    </source>
</reference>
<dbReference type="EMBL" id="SSGD01000168">
    <property type="protein sequence ID" value="TXI49387.1"/>
    <property type="molecule type" value="Genomic_DNA"/>
</dbReference>
<accession>A0A5C7XJ17</accession>
<organism evidence="3 4">
    <name type="scientific">Mycolicibacter arupensis</name>
    <dbReference type="NCBI Taxonomy" id="342002"/>
    <lineage>
        <taxon>Bacteria</taxon>
        <taxon>Bacillati</taxon>
        <taxon>Actinomycetota</taxon>
        <taxon>Actinomycetes</taxon>
        <taxon>Mycobacteriales</taxon>
        <taxon>Mycobacteriaceae</taxon>
        <taxon>Mycolicibacter</taxon>
    </lineage>
</organism>
<dbReference type="InterPro" id="IPR008322">
    <property type="entry name" value="UPF0261"/>
</dbReference>
<evidence type="ECO:0000313" key="3">
    <source>
        <dbReference type="EMBL" id="TXI49387.1"/>
    </source>
</evidence>
<proteinExistence type="predicted"/>
<dbReference type="Pfam" id="PF06792">
    <property type="entry name" value="UPF0261"/>
    <property type="match status" value="1"/>
</dbReference>
<dbReference type="AlphaFoldDB" id="A0A5C7XJ17"/>
<dbReference type="PANTHER" id="PTHR31862:SF1">
    <property type="entry name" value="UPF0261 DOMAIN PROTEIN (AFU_ORTHOLOGUE AFUA_1G10120)"/>
    <property type="match status" value="1"/>
</dbReference>
<dbReference type="CDD" id="cd15488">
    <property type="entry name" value="Tm-1-like"/>
    <property type="match status" value="1"/>
</dbReference>
<dbReference type="PANTHER" id="PTHR31862">
    <property type="entry name" value="UPF0261 DOMAIN PROTEIN (AFU_ORTHOLOGUE AFUA_1G10120)"/>
    <property type="match status" value="1"/>
</dbReference>
<dbReference type="Proteomes" id="UP000321797">
    <property type="component" value="Unassembled WGS sequence"/>
</dbReference>
<dbReference type="Pfam" id="PF23189">
    <property type="entry name" value="UPF0261_C"/>
    <property type="match status" value="1"/>
</dbReference>